<feature type="transmembrane region" description="Helical" evidence="9">
    <location>
        <begin position="69"/>
        <end position="88"/>
    </location>
</feature>
<keyword evidence="3 9" id="KW-1003">Cell membrane</keyword>
<dbReference type="Proteomes" id="UP001595926">
    <property type="component" value="Unassembled WGS sequence"/>
</dbReference>
<comment type="caution">
    <text evidence="9">Lacks conserved residue(s) required for the propagation of feature annotation.</text>
</comment>
<evidence type="ECO:0000256" key="3">
    <source>
        <dbReference type="ARBA" id="ARBA00022475"/>
    </source>
</evidence>
<sequence>MLFYTLRFVRRSFVSKQSFNNKVWVSGAVKSTESSIISKPINFLLWMVSLLVIIAGVFASNYFDALDSAYITSIVVITVLVALVIARFTNQGRRFWTFFNASKLEMAKVVWPTRKETMTITAMVIVVVMIFSVFIYLFGMLFGKVVQLFLG</sequence>
<evidence type="ECO:0000256" key="9">
    <source>
        <dbReference type="HAMAP-Rule" id="MF_00422"/>
    </source>
</evidence>
<dbReference type="PROSITE" id="PS01067">
    <property type="entry name" value="SECE_SEC61G"/>
    <property type="match status" value="1"/>
</dbReference>
<keyword evidence="5 9" id="KW-0653">Protein transport</keyword>
<name>A0ABV9TCX4_9GAMM</name>
<gene>
    <name evidence="9 10" type="primary">secE</name>
    <name evidence="10" type="ORF">ACFPDQ_08290</name>
</gene>
<organism evidence="10 11">
    <name type="scientific">Pseudofrancisella aestuarii</name>
    <dbReference type="NCBI Taxonomy" id="2670347"/>
    <lineage>
        <taxon>Bacteria</taxon>
        <taxon>Pseudomonadati</taxon>
        <taxon>Pseudomonadota</taxon>
        <taxon>Gammaproteobacteria</taxon>
        <taxon>Thiotrichales</taxon>
        <taxon>Francisellaceae</taxon>
        <taxon>Pseudofrancisella</taxon>
    </lineage>
</organism>
<accession>A0ABV9TCX4</accession>
<keyword evidence="7 9" id="KW-0811">Translocation</keyword>
<comment type="caution">
    <text evidence="10">The sequence shown here is derived from an EMBL/GenBank/DDBJ whole genome shotgun (WGS) entry which is preliminary data.</text>
</comment>
<keyword evidence="4 9" id="KW-0812">Transmembrane</keyword>
<evidence type="ECO:0000313" key="11">
    <source>
        <dbReference type="Proteomes" id="UP001595926"/>
    </source>
</evidence>
<dbReference type="PRINTS" id="PR01650">
    <property type="entry name" value="SECETRNLCASE"/>
</dbReference>
<dbReference type="Gene3D" id="1.20.5.1030">
    <property type="entry name" value="Preprotein translocase secy subunit"/>
    <property type="match status" value="1"/>
</dbReference>
<protein>
    <recommendedName>
        <fullName evidence="9">Protein translocase subunit SecE</fullName>
    </recommendedName>
</protein>
<keyword evidence="11" id="KW-1185">Reference proteome</keyword>
<dbReference type="PANTHER" id="PTHR33910">
    <property type="entry name" value="PROTEIN TRANSLOCASE SUBUNIT SECE"/>
    <property type="match status" value="1"/>
</dbReference>
<dbReference type="NCBIfam" id="TIGR00964">
    <property type="entry name" value="secE_bact"/>
    <property type="match status" value="1"/>
</dbReference>
<comment type="function">
    <text evidence="9">Essential subunit of the Sec protein translocation channel SecYEG. Clamps together the 2 halves of SecY. May contact the channel plug during translocation.</text>
</comment>
<comment type="similarity">
    <text evidence="9">Belongs to the SecE/SEC61-gamma family.</text>
</comment>
<dbReference type="InterPro" id="IPR001901">
    <property type="entry name" value="Translocase_SecE/Sec61-g"/>
</dbReference>
<dbReference type="Pfam" id="PF00584">
    <property type="entry name" value="SecE"/>
    <property type="match status" value="1"/>
</dbReference>
<proteinExistence type="inferred from homology"/>
<dbReference type="PANTHER" id="PTHR33910:SF1">
    <property type="entry name" value="PROTEIN TRANSLOCASE SUBUNIT SECE"/>
    <property type="match status" value="1"/>
</dbReference>
<evidence type="ECO:0000256" key="1">
    <source>
        <dbReference type="ARBA" id="ARBA00004370"/>
    </source>
</evidence>
<evidence type="ECO:0000256" key="8">
    <source>
        <dbReference type="ARBA" id="ARBA00023136"/>
    </source>
</evidence>
<dbReference type="RefSeq" id="WP_211360960.1">
    <property type="nucleotide sequence ID" value="NZ_JBHSJH010000003.1"/>
</dbReference>
<comment type="subcellular location">
    <subcellularLocation>
        <location evidence="1">Membrane</location>
    </subcellularLocation>
</comment>
<evidence type="ECO:0000256" key="5">
    <source>
        <dbReference type="ARBA" id="ARBA00022927"/>
    </source>
</evidence>
<evidence type="ECO:0000313" key="10">
    <source>
        <dbReference type="EMBL" id="MFC4893045.1"/>
    </source>
</evidence>
<evidence type="ECO:0000256" key="4">
    <source>
        <dbReference type="ARBA" id="ARBA00022692"/>
    </source>
</evidence>
<keyword evidence="2 9" id="KW-0813">Transport</keyword>
<feature type="transmembrane region" description="Helical" evidence="9">
    <location>
        <begin position="120"/>
        <end position="142"/>
    </location>
</feature>
<evidence type="ECO:0000256" key="6">
    <source>
        <dbReference type="ARBA" id="ARBA00022989"/>
    </source>
</evidence>
<reference evidence="11" key="1">
    <citation type="journal article" date="2019" name="Int. J. Syst. Evol. Microbiol.">
        <title>The Global Catalogue of Microorganisms (GCM) 10K type strain sequencing project: providing services to taxonomists for standard genome sequencing and annotation.</title>
        <authorList>
            <consortium name="The Broad Institute Genomics Platform"/>
            <consortium name="The Broad Institute Genome Sequencing Center for Infectious Disease"/>
            <person name="Wu L."/>
            <person name="Ma J."/>
        </authorList>
    </citation>
    <scope>NUCLEOTIDE SEQUENCE [LARGE SCALE GENOMIC DNA]</scope>
    <source>
        <strain evidence="11">CGMCC 1.13718</strain>
    </source>
</reference>
<dbReference type="InterPro" id="IPR038379">
    <property type="entry name" value="SecE_sf"/>
</dbReference>
<evidence type="ECO:0000256" key="7">
    <source>
        <dbReference type="ARBA" id="ARBA00023010"/>
    </source>
</evidence>
<feature type="transmembrane region" description="Helical" evidence="9">
    <location>
        <begin position="43"/>
        <end position="63"/>
    </location>
</feature>
<comment type="subunit">
    <text evidence="9">Component of the Sec protein translocase complex. Heterotrimer consisting of SecY, SecE and SecG subunits. The heterotrimers can form oligomers, although 1 heterotrimer is thought to be able to translocate proteins. Interacts with the ribosome. Interacts with SecDF, and other proteins may be involved. Interacts with SecA.</text>
</comment>
<keyword evidence="6 9" id="KW-1133">Transmembrane helix</keyword>
<dbReference type="EMBL" id="JBHSJH010000003">
    <property type="protein sequence ID" value="MFC4893045.1"/>
    <property type="molecule type" value="Genomic_DNA"/>
</dbReference>
<dbReference type="HAMAP" id="MF_00422">
    <property type="entry name" value="SecE"/>
    <property type="match status" value="1"/>
</dbReference>
<evidence type="ECO:0000256" key="2">
    <source>
        <dbReference type="ARBA" id="ARBA00022448"/>
    </source>
</evidence>
<dbReference type="InterPro" id="IPR005807">
    <property type="entry name" value="SecE_bac"/>
</dbReference>
<keyword evidence="8 9" id="KW-0472">Membrane</keyword>